<evidence type="ECO:0000256" key="1">
    <source>
        <dbReference type="SAM" id="MobiDB-lite"/>
    </source>
</evidence>
<organism evidence="2 3">
    <name type="scientific">Albugo candida</name>
    <dbReference type="NCBI Taxonomy" id="65357"/>
    <lineage>
        <taxon>Eukaryota</taxon>
        <taxon>Sar</taxon>
        <taxon>Stramenopiles</taxon>
        <taxon>Oomycota</taxon>
        <taxon>Peronosporomycetes</taxon>
        <taxon>Albuginales</taxon>
        <taxon>Albuginaceae</taxon>
        <taxon>Albugo</taxon>
    </lineage>
</organism>
<dbReference type="AlphaFoldDB" id="A0A024GKG5"/>
<gene>
    <name evidence="2" type="ORF">BN9_079540</name>
</gene>
<protein>
    <submittedName>
        <fullName evidence="2">Uncharacterized protein</fullName>
    </submittedName>
</protein>
<sequence length="148" mass="16898">MAVISILYWMKKDIQSHGLHPPFVCVQYSKLCKGKGEIRTSRGGGHLKPIDLSSMPRTSKQQRHMKAMRAAYETKKAGNISSSTIENRNDIKADLEVEFEDFEEEQTNTIIVSIETACKRPSRYLGDSNRTNRRKRAAQEKQLLVQES</sequence>
<evidence type="ECO:0000313" key="3">
    <source>
        <dbReference type="Proteomes" id="UP000053237"/>
    </source>
</evidence>
<evidence type="ECO:0000313" key="2">
    <source>
        <dbReference type="EMBL" id="CCI46999.1"/>
    </source>
</evidence>
<keyword evidence="3" id="KW-1185">Reference proteome</keyword>
<dbReference type="InParanoid" id="A0A024GKG5"/>
<feature type="region of interest" description="Disordered" evidence="1">
    <location>
        <begin position="122"/>
        <end position="148"/>
    </location>
</feature>
<dbReference type="EMBL" id="CAIX01000147">
    <property type="protein sequence ID" value="CCI46999.1"/>
    <property type="molecule type" value="Genomic_DNA"/>
</dbReference>
<feature type="region of interest" description="Disordered" evidence="1">
    <location>
        <begin position="42"/>
        <end position="64"/>
    </location>
</feature>
<reference evidence="2 3" key="1">
    <citation type="submission" date="2012-05" db="EMBL/GenBank/DDBJ databases">
        <title>Recombination and specialization in a pathogen metapopulation.</title>
        <authorList>
            <person name="Gardiner A."/>
            <person name="Kemen E."/>
            <person name="Schultz-Larsen T."/>
            <person name="MacLean D."/>
            <person name="Van Oosterhout C."/>
            <person name="Jones J.D.G."/>
        </authorList>
    </citation>
    <scope>NUCLEOTIDE SEQUENCE [LARGE SCALE GENOMIC DNA]</scope>
    <source>
        <strain evidence="2 3">Ac Nc2</strain>
    </source>
</reference>
<accession>A0A024GKG5</accession>
<name>A0A024GKG5_9STRA</name>
<dbReference type="OrthoDB" id="2322499at2759"/>
<comment type="caution">
    <text evidence="2">The sequence shown here is derived from an EMBL/GenBank/DDBJ whole genome shotgun (WGS) entry which is preliminary data.</text>
</comment>
<dbReference type="Proteomes" id="UP000053237">
    <property type="component" value="Unassembled WGS sequence"/>
</dbReference>
<proteinExistence type="predicted"/>